<evidence type="ECO:0000259" key="17">
    <source>
        <dbReference type="SMART" id="SM00475"/>
    </source>
</evidence>
<keyword evidence="5 15" id="KW-0479">Metal-binding</keyword>
<evidence type="ECO:0000256" key="4">
    <source>
        <dbReference type="ARBA" id="ARBA00022722"/>
    </source>
</evidence>
<evidence type="ECO:0000259" key="18">
    <source>
        <dbReference type="SMART" id="SM00484"/>
    </source>
</evidence>
<dbReference type="Gene3D" id="3.40.50.1010">
    <property type="entry name" value="5'-nuclease"/>
    <property type="match status" value="1"/>
</dbReference>
<sequence>MGITGLSKLIADICPQAIKESEMKSYFGRTVAIDASMSIYQFMIAIRNRDQMMSNDEGNTTSHLVGLFYRTIKLMADGIKPVYVFDGKAPVMKSGELAKRSEKRAEAEAKLKEAKEAENVEEIGKFSKRLVRVTRQHNEECKKLLQLLGIPIICAPSEAEAQCAQLAKEGLVYGVATEDMDGLTFGSPRLIRHLSSGNTDKCKEFILERVLEGLNITYDQFVDLCILMGCDYCDSIKGIGGKKGLDLIKEHGSIEGILKNRFKITEFIDPEIEYKEKLRDLEAKKEENSENDGENANSNEKVKEEKDEEDIKKEIKSEEGENDGENGENGKNEENGEKKQDELEVEVKQEEADSFVGDEDVSDEEKEKELNGSGDESKSNTKVSKPKKNKEKGSRESVPEDWLFKGARKLFLQPNVLANQFTEKDLKFKEIDEEGLIEFLCRENGFSEERVKSGIRRVKESKGKSSQTRIDSFFKVLPGKSPVKKEDPGKNSGKRSAPAGKNTSNKRGRKPK</sequence>
<dbReference type="PRINTS" id="PR00853">
    <property type="entry name" value="XPGRADSUPER"/>
</dbReference>
<keyword evidence="12 15" id="KW-0234">DNA repair</keyword>
<dbReference type="Gene3D" id="1.10.150.20">
    <property type="entry name" value="5' to 3' exonuclease, C-terminal subdomain"/>
    <property type="match status" value="1"/>
</dbReference>
<dbReference type="Pfam" id="PF00752">
    <property type="entry name" value="XPG_N"/>
    <property type="match status" value="1"/>
</dbReference>
<keyword evidence="2 15" id="KW-0597">Phosphoprotein</keyword>
<dbReference type="EMBL" id="CAEY01001374">
    <property type="status" value="NOT_ANNOTATED_CDS"/>
    <property type="molecule type" value="Genomic_DNA"/>
</dbReference>
<keyword evidence="13 15" id="KW-0539">Nucleus</keyword>
<dbReference type="InterPro" id="IPR006086">
    <property type="entry name" value="XPG-I_dom"/>
</dbReference>
<evidence type="ECO:0000256" key="15">
    <source>
        <dbReference type="HAMAP-Rule" id="MF_03140"/>
    </source>
</evidence>
<dbReference type="PANTHER" id="PTHR11081:SF9">
    <property type="entry name" value="FLAP ENDONUCLEASE 1"/>
    <property type="match status" value="1"/>
</dbReference>
<dbReference type="Proteomes" id="UP000015104">
    <property type="component" value="Unassembled WGS sequence"/>
</dbReference>
<evidence type="ECO:0000256" key="10">
    <source>
        <dbReference type="ARBA" id="ARBA00022842"/>
    </source>
</evidence>
<dbReference type="GO" id="GO:0000287">
    <property type="term" value="F:magnesium ion binding"/>
    <property type="evidence" value="ECO:0007669"/>
    <property type="project" value="UniProtKB-UniRule"/>
</dbReference>
<keyword evidence="8 15" id="KW-0378">Hydrolase</keyword>
<comment type="subcellular location">
    <subcellularLocation>
        <location evidence="1 15">Mitochondrion</location>
    </subcellularLocation>
    <subcellularLocation>
        <location evidence="15">Nucleus</location>
        <location evidence="15">Nucleolus</location>
    </subcellularLocation>
    <subcellularLocation>
        <location evidence="15">Nucleus</location>
        <location evidence="15">Nucleoplasm</location>
    </subcellularLocation>
    <text evidence="15">Resides mostly in the nucleoli and relocalizes to the nucleoplasm upon DNA damage.</text>
</comment>
<evidence type="ECO:0000259" key="19">
    <source>
        <dbReference type="SMART" id="SM00485"/>
    </source>
</evidence>
<dbReference type="InterPro" id="IPR036279">
    <property type="entry name" value="5-3_exonuclease_C_sf"/>
</dbReference>
<comment type="similarity">
    <text evidence="14 15">Belongs to the XPG/RAD2 endonuclease family. FEN1 subfamily.</text>
</comment>
<feature type="domain" description="5'-3' exonuclease" evidence="17">
    <location>
        <begin position="28"/>
        <end position="323"/>
    </location>
</feature>
<keyword evidence="9 15" id="KW-0269">Exonuclease</keyword>
<feature type="compositionally biased region" description="Basic and acidic residues" evidence="16">
    <location>
        <begin position="300"/>
        <end position="319"/>
    </location>
</feature>
<keyword evidence="11 15" id="KW-0496">Mitochondrion</keyword>
<dbReference type="SMART" id="SM00485">
    <property type="entry name" value="XPGN"/>
    <property type="match status" value="1"/>
</dbReference>
<feature type="region of interest" description="Disordered" evidence="16">
    <location>
        <begin position="456"/>
        <end position="512"/>
    </location>
</feature>
<reference evidence="21" key="1">
    <citation type="submission" date="2011-08" db="EMBL/GenBank/DDBJ databases">
        <authorList>
            <person name="Rombauts S."/>
        </authorList>
    </citation>
    <scope>NUCLEOTIDE SEQUENCE</scope>
    <source>
        <strain evidence="21">London</strain>
    </source>
</reference>
<dbReference type="FunFam" id="3.40.50.1010:FF:000003">
    <property type="entry name" value="Flap endonuclease 1"/>
    <property type="match status" value="1"/>
</dbReference>
<evidence type="ECO:0000256" key="16">
    <source>
        <dbReference type="SAM" id="MobiDB-lite"/>
    </source>
</evidence>
<organism evidence="20 21">
    <name type="scientific">Tetranychus urticae</name>
    <name type="common">Two-spotted spider mite</name>
    <dbReference type="NCBI Taxonomy" id="32264"/>
    <lineage>
        <taxon>Eukaryota</taxon>
        <taxon>Metazoa</taxon>
        <taxon>Ecdysozoa</taxon>
        <taxon>Arthropoda</taxon>
        <taxon>Chelicerata</taxon>
        <taxon>Arachnida</taxon>
        <taxon>Acari</taxon>
        <taxon>Acariformes</taxon>
        <taxon>Trombidiformes</taxon>
        <taxon>Prostigmata</taxon>
        <taxon>Eleutherengona</taxon>
        <taxon>Raphignathae</taxon>
        <taxon>Tetranychoidea</taxon>
        <taxon>Tetranychidae</taxon>
        <taxon>Tetranychus</taxon>
    </lineage>
</organism>
<dbReference type="EC" id="3.1.-.-" evidence="15"/>
<gene>
    <name evidence="15" type="primary">Fen1</name>
    <name evidence="20" type="synonym">107360100</name>
</gene>
<evidence type="ECO:0000256" key="8">
    <source>
        <dbReference type="ARBA" id="ARBA00022801"/>
    </source>
</evidence>
<dbReference type="AlphaFoldDB" id="T1K355"/>
<dbReference type="SMART" id="SM00484">
    <property type="entry name" value="XPGI"/>
    <property type="match status" value="1"/>
</dbReference>
<dbReference type="OrthoDB" id="1937206at2759"/>
<dbReference type="GO" id="GO:0008409">
    <property type="term" value="F:5'-3' exonuclease activity"/>
    <property type="evidence" value="ECO:0007669"/>
    <property type="project" value="UniProtKB-UniRule"/>
</dbReference>
<keyword evidence="7 15" id="KW-0227">DNA damage</keyword>
<dbReference type="GO" id="GO:0017108">
    <property type="term" value="F:5'-flap endonuclease activity"/>
    <property type="evidence" value="ECO:0007669"/>
    <property type="project" value="UniProtKB-UniRule"/>
</dbReference>
<evidence type="ECO:0000256" key="14">
    <source>
        <dbReference type="ARBA" id="ARBA00034726"/>
    </source>
</evidence>
<dbReference type="PROSITE" id="PS00841">
    <property type="entry name" value="XPG_1"/>
    <property type="match status" value="1"/>
</dbReference>
<dbReference type="eggNOG" id="KOG2519">
    <property type="taxonomic scope" value="Eukaryota"/>
</dbReference>
<dbReference type="SMART" id="SM00475">
    <property type="entry name" value="53EXOc"/>
    <property type="match status" value="1"/>
</dbReference>
<dbReference type="Pfam" id="PF00867">
    <property type="entry name" value="XPG_I"/>
    <property type="match status" value="1"/>
</dbReference>
<evidence type="ECO:0000256" key="3">
    <source>
        <dbReference type="ARBA" id="ARBA00022705"/>
    </source>
</evidence>
<evidence type="ECO:0000256" key="13">
    <source>
        <dbReference type="ARBA" id="ARBA00023242"/>
    </source>
</evidence>
<dbReference type="PANTHER" id="PTHR11081">
    <property type="entry name" value="FLAP ENDONUCLEASE FAMILY MEMBER"/>
    <property type="match status" value="1"/>
</dbReference>
<dbReference type="STRING" id="32264.T1K355"/>
<dbReference type="CDD" id="cd09867">
    <property type="entry name" value="PIN_FEN1"/>
    <property type="match status" value="1"/>
</dbReference>
<dbReference type="GO" id="GO:0043137">
    <property type="term" value="P:DNA replication, removal of RNA primer"/>
    <property type="evidence" value="ECO:0007669"/>
    <property type="project" value="UniProtKB-UniRule"/>
</dbReference>
<keyword evidence="10 15" id="KW-0460">Magnesium</keyword>
<evidence type="ECO:0000256" key="7">
    <source>
        <dbReference type="ARBA" id="ARBA00022763"/>
    </source>
</evidence>
<dbReference type="SMART" id="SM00279">
    <property type="entry name" value="HhH2"/>
    <property type="match status" value="1"/>
</dbReference>
<evidence type="ECO:0000313" key="21">
    <source>
        <dbReference type="Proteomes" id="UP000015104"/>
    </source>
</evidence>
<feature type="compositionally biased region" description="Basic and acidic residues" evidence="16">
    <location>
        <begin position="328"/>
        <end position="351"/>
    </location>
</feature>
<keyword evidence="6 15" id="KW-0255">Endonuclease</keyword>
<dbReference type="GO" id="GO:0003677">
    <property type="term" value="F:DNA binding"/>
    <property type="evidence" value="ECO:0007669"/>
    <property type="project" value="UniProtKB-UniRule"/>
</dbReference>
<dbReference type="OMA" id="MGIPWVQ"/>
<dbReference type="KEGG" id="tut:107360100"/>
<dbReference type="HOGENOM" id="CLU_032444_1_1_1"/>
<keyword evidence="3 15" id="KW-0235">DNA replication</keyword>
<dbReference type="InterPro" id="IPR019974">
    <property type="entry name" value="XPG_CS"/>
</dbReference>
<dbReference type="InterPro" id="IPR006085">
    <property type="entry name" value="XPG_DNA_repair_N"/>
</dbReference>
<evidence type="ECO:0000256" key="11">
    <source>
        <dbReference type="ARBA" id="ARBA00023128"/>
    </source>
</evidence>
<dbReference type="InterPro" id="IPR002421">
    <property type="entry name" value="5-3_exonuclease"/>
</dbReference>
<dbReference type="GO" id="GO:0006284">
    <property type="term" value="P:base-excision repair"/>
    <property type="evidence" value="ECO:0007669"/>
    <property type="project" value="UniProtKB-UniRule"/>
</dbReference>
<name>T1K355_TETUR</name>
<keyword evidence="4 15" id="KW-0540">Nuclease</keyword>
<feature type="domain" description="XPG-I" evidence="18">
    <location>
        <begin position="146"/>
        <end position="216"/>
    </location>
</feature>
<evidence type="ECO:0000256" key="2">
    <source>
        <dbReference type="ARBA" id="ARBA00022553"/>
    </source>
</evidence>
<evidence type="ECO:0000256" key="9">
    <source>
        <dbReference type="ARBA" id="ARBA00022839"/>
    </source>
</evidence>
<protein>
    <recommendedName>
        <fullName evidence="15">Flap endonuclease 1</fullName>
        <shortName evidence="15">FEN-1</shortName>
        <ecNumber evidence="15">3.1.-.-</ecNumber>
    </recommendedName>
    <alternativeName>
        <fullName evidence="15">Flap structure-specific endonuclease 1</fullName>
    </alternativeName>
</protein>
<dbReference type="HAMAP" id="MF_00614">
    <property type="entry name" value="Fen"/>
    <property type="match status" value="1"/>
</dbReference>
<dbReference type="InterPro" id="IPR029060">
    <property type="entry name" value="PIN-like_dom_sf"/>
</dbReference>
<dbReference type="SUPFAM" id="SSF47807">
    <property type="entry name" value="5' to 3' exonuclease, C-terminal subdomain"/>
    <property type="match status" value="1"/>
</dbReference>
<dbReference type="SUPFAM" id="SSF88723">
    <property type="entry name" value="PIN domain-like"/>
    <property type="match status" value="1"/>
</dbReference>
<comment type="function">
    <text evidence="15">Structure-specific nuclease with 5'-flap endonuclease and 5'-3' exonuclease activities involved in DNA replication and repair. During DNA replication, cleaves the 5'-overhanging flap structure that is generated by displacement synthesis when DNA polymerase encounters the 5'-end of a downstream Okazaki fragment. It enters the flap from the 5'-end and then tracks to cleave the flap base, leaving a nick for ligation. Also involved in the long patch base excision repair (LP-BER) pathway, by cleaving within the apurinic/apyrimidinic (AP) site-terminated flap. Acts as a genome stabilization factor that prevents flaps from equilibrating into structures that lead to duplications and deletions. Also possesses 5'-3' exonuclease activity on nicked or gapped double-stranded DNA, and exhibits RNase H activity. Also involved in replication and repair of rDNA and in repairing mitochondrial DNA.</text>
</comment>
<reference evidence="20" key="2">
    <citation type="submission" date="2015-06" db="UniProtKB">
        <authorList>
            <consortium name="EnsemblMetazoa"/>
        </authorList>
    </citation>
    <scope>IDENTIFICATION</scope>
</reference>
<feature type="region of interest" description="Disordered" evidence="16">
    <location>
        <begin position="284"/>
        <end position="399"/>
    </location>
</feature>
<evidence type="ECO:0000256" key="5">
    <source>
        <dbReference type="ARBA" id="ARBA00022723"/>
    </source>
</evidence>
<dbReference type="EnsemblMetazoa" id="tetur04g07460.1">
    <property type="protein sequence ID" value="tetur04g07460.1"/>
    <property type="gene ID" value="tetur04g07460"/>
</dbReference>
<proteinExistence type="inferred from homology"/>
<dbReference type="GO" id="GO:0005739">
    <property type="term" value="C:mitochondrion"/>
    <property type="evidence" value="ECO:0007669"/>
    <property type="project" value="UniProtKB-SubCell"/>
</dbReference>
<dbReference type="GO" id="GO:0005730">
    <property type="term" value="C:nucleolus"/>
    <property type="evidence" value="ECO:0007669"/>
    <property type="project" value="UniProtKB-SubCell"/>
</dbReference>
<feature type="domain" description="XPG N-terminal" evidence="19">
    <location>
        <begin position="1"/>
        <end position="107"/>
    </location>
</feature>
<feature type="compositionally biased region" description="Basic and acidic residues" evidence="16">
    <location>
        <begin position="365"/>
        <end position="379"/>
    </location>
</feature>
<evidence type="ECO:0000256" key="12">
    <source>
        <dbReference type="ARBA" id="ARBA00023204"/>
    </source>
</evidence>
<comment type="cofactor">
    <cofactor evidence="15">
        <name>Mg(2+)</name>
        <dbReference type="ChEBI" id="CHEBI:18420"/>
    </cofactor>
    <text evidence="15">Binds 2 magnesium ions per subunit. They probably participate in the reaction catalyzed by the enzyme. May bind an additional third magnesium ion after substrate binding.</text>
</comment>
<evidence type="ECO:0000256" key="6">
    <source>
        <dbReference type="ARBA" id="ARBA00022759"/>
    </source>
</evidence>
<feature type="compositionally biased region" description="Acidic residues" evidence="16">
    <location>
        <begin position="352"/>
        <end position="364"/>
    </location>
</feature>
<dbReference type="InterPro" id="IPR006084">
    <property type="entry name" value="XPG/Rad2"/>
</dbReference>
<dbReference type="GO" id="GO:0005654">
    <property type="term" value="C:nucleoplasm"/>
    <property type="evidence" value="ECO:0007669"/>
    <property type="project" value="UniProtKB-SubCell"/>
</dbReference>
<dbReference type="InterPro" id="IPR023426">
    <property type="entry name" value="Flap_endonuc"/>
</dbReference>
<dbReference type="InterPro" id="IPR008918">
    <property type="entry name" value="HhH2"/>
</dbReference>
<keyword evidence="21" id="KW-1185">Reference proteome</keyword>
<dbReference type="FunFam" id="1.10.150.20:FF:000009">
    <property type="entry name" value="Flap endonuclease 1"/>
    <property type="match status" value="1"/>
</dbReference>
<accession>T1K355</accession>
<evidence type="ECO:0000256" key="1">
    <source>
        <dbReference type="ARBA" id="ARBA00004173"/>
    </source>
</evidence>
<evidence type="ECO:0000313" key="20">
    <source>
        <dbReference type="EnsemblMetazoa" id="tetur04g07460.1"/>
    </source>
</evidence>